<protein>
    <submittedName>
        <fullName evidence="2">Helix-turn-helix transcriptional regulator</fullName>
    </submittedName>
</protein>
<comment type="caution">
    <text evidence="2">The sequence shown here is derived from an EMBL/GenBank/DDBJ whole genome shotgun (WGS) entry which is preliminary data.</text>
</comment>
<feature type="domain" description="HTH cro/C1-type" evidence="1">
    <location>
        <begin position="77"/>
        <end position="124"/>
    </location>
</feature>
<keyword evidence="3" id="KW-1185">Reference proteome</keyword>
<dbReference type="InterPro" id="IPR001387">
    <property type="entry name" value="Cro/C1-type_HTH"/>
</dbReference>
<reference evidence="2 3" key="1">
    <citation type="journal article" date="2019" name="Int. J. Syst. Evol. Microbiol.">
        <title>The Global Catalogue of Microorganisms (GCM) 10K type strain sequencing project: providing services to taxonomists for standard genome sequencing and annotation.</title>
        <authorList>
            <consortium name="The Broad Institute Genomics Platform"/>
            <consortium name="The Broad Institute Genome Sequencing Center for Infectious Disease"/>
            <person name="Wu L."/>
            <person name="Ma J."/>
        </authorList>
    </citation>
    <scope>NUCLEOTIDE SEQUENCE [LARGE SCALE GENOMIC DNA]</scope>
    <source>
        <strain evidence="2 3">JCM 13850</strain>
    </source>
</reference>
<dbReference type="EMBL" id="BAAAMR010000023">
    <property type="protein sequence ID" value="GAA2136307.1"/>
    <property type="molecule type" value="Genomic_DNA"/>
</dbReference>
<accession>A0ABN2Z3N7</accession>
<proteinExistence type="predicted"/>
<organism evidence="2 3">
    <name type="scientific">Actinomadura napierensis</name>
    <dbReference type="NCBI Taxonomy" id="267854"/>
    <lineage>
        <taxon>Bacteria</taxon>
        <taxon>Bacillati</taxon>
        <taxon>Actinomycetota</taxon>
        <taxon>Actinomycetes</taxon>
        <taxon>Streptosporangiales</taxon>
        <taxon>Thermomonosporaceae</taxon>
        <taxon>Actinomadura</taxon>
    </lineage>
</organism>
<gene>
    <name evidence="2" type="ORF">GCM10009727_30970</name>
</gene>
<sequence length="317" mass="34402">MLWSCVVVMGTTLARPGGGQKGAVHPGSNAPTQPARIATYDGGMSSSELGLYLKARRAQVTPEQAGVPSIGQRRVPGLRREEVASLAGVSVDYYVRLEQGRERTPSGQVVDALAAALRLPEDGRLHLFRLAGLSPRARAAAATDHVDPNLLQLMSAWPNNPAIVYNRAYDVLASNAIADALFHDWSHSRNLMHVVFTEPAARTFYRDWHEVARNSVAGFRLGYGTAPDDPRIRRVLTELLEQSPEFAELWARHDARGKSLESKRFHHREVGPLTLSMQTFDVRSSPGQELVVYHAEPGSASSEALGLLGSLAATAAG</sequence>
<dbReference type="InterPro" id="IPR010982">
    <property type="entry name" value="Lambda_DNA-bd_dom_sf"/>
</dbReference>
<dbReference type="CDD" id="cd00093">
    <property type="entry name" value="HTH_XRE"/>
    <property type="match status" value="1"/>
</dbReference>
<dbReference type="Pfam" id="PF13560">
    <property type="entry name" value="HTH_31"/>
    <property type="match status" value="1"/>
</dbReference>
<dbReference type="Pfam" id="PF17765">
    <property type="entry name" value="MLTR_LBD"/>
    <property type="match status" value="1"/>
</dbReference>
<dbReference type="Gene3D" id="1.10.260.40">
    <property type="entry name" value="lambda repressor-like DNA-binding domains"/>
    <property type="match status" value="1"/>
</dbReference>
<dbReference type="Proteomes" id="UP001501020">
    <property type="component" value="Unassembled WGS sequence"/>
</dbReference>
<evidence type="ECO:0000259" key="1">
    <source>
        <dbReference type="PROSITE" id="PS50943"/>
    </source>
</evidence>
<name>A0ABN2Z3N7_9ACTN</name>
<dbReference type="PANTHER" id="PTHR35010">
    <property type="entry name" value="BLL4672 PROTEIN-RELATED"/>
    <property type="match status" value="1"/>
</dbReference>
<dbReference type="PROSITE" id="PS50943">
    <property type="entry name" value="HTH_CROC1"/>
    <property type="match status" value="1"/>
</dbReference>
<evidence type="ECO:0000313" key="2">
    <source>
        <dbReference type="EMBL" id="GAA2136307.1"/>
    </source>
</evidence>
<dbReference type="PANTHER" id="PTHR35010:SF2">
    <property type="entry name" value="BLL4672 PROTEIN"/>
    <property type="match status" value="1"/>
</dbReference>
<dbReference type="Gene3D" id="3.30.450.180">
    <property type="match status" value="1"/>
</dbReference>
<evidence type="ECO:0000313" key="3">
    <source>
        <dbReference type="Proteomes" id="UP001501020"/>
    </source>
</evidence>
<dbReference type="InterPro" id="IPR041413">
    <property type="entry name" value="MLTR_LBD"/>
</dbReference>
<dbReference type="SMART" id="SM00530">
    <property type="entry name" value="HTH_XRE"/>
    <property type="match status" value="1"/>
</dbReference>
<dbReference type="SUPFAM" id="SSF47413">
    <property type="entry name" value="lambda repressor-like DNA-binding domains"/>
    <property type="match status" value="1"/>
</dbReference>